<keyword evidence="2" id="KW-1185">Reference proteome</keyword>
<dbReference type="EMBL" id="JAFBBO010000001">
    <property type="protein sequence ID" value="MBM7478366.1"/>
    <property type="molecule type" value="Genomic_DNA"/>
</dbReference>
<reference evidence="1 2" key="1">
    <citation type="submission" date="2021-01" db="EMBL/GenBank/DDBJ databases">
        <title>Sequencing the genomes of 1000 actinobacteria strains.</title>
        <authorList>
            <person name="Klenk H.-P."/>
        </authorList>
    </citation>
    <scope>NUCLEOTIDE SEQUENCE [LARGE SCALE GENOMIC DNA]</scope>
    <source>
        <strain evidence="1 2">DSM 46000</strain>
    </source>
</reference>
<dbReference type="Proteomes" id="UP000698059">
    <property type="component" value="Unassembled WGS sequence"/>
</dbReference>
<dbReference type="InterPro" id="IPR006379">
    <property type="entry name" value="HAD-SF_hydro_IIB"/>
</dbReference>
<evidence type="ECO:0000313" key="2">
    <source>
        <dbReference type="Proteomes" id="UP000698059"/>
    </source>
</evidence>
<dbReference type="InterPro" id="IPR036412">
    <property type="entry name" value="HAD-like_sf"/>
</dbReference>
<gene>
    <name evidence="1" type="ORF">JOD49_001286</name>
</gene>
<dbReference type="Pfam" id="PF08282">
    <property type="entry name" value="Hydrolase_3"/>
    <property type="match status" value="1"/>
</dbReference>
<keyword evidence="1" id="KW-0378">Hydrolase</keyword>
<evidence type="ECO:0000313" key="1">
    <source>
        <dbReference type="EMBL" id="MBM7478366.1"/>
    </source>
</evidence>
<dbReference type="NCBIfam" id="TIGR01484">
    <property type="entry name" value="HAD-SF-IIB"/>
    <property type="match status" value="1"/>
</dbReference>
<dbReference type="PANTHER" id="PTHR10000:SF8">
    <property type="entry name" value="HAD SUPERFAMILY HYDROLASE-LIKE, TYPE 3"/>
    <property type="match status" value="1"/>
</dbReference>
<proteinExistence type="predicted"/>
<dbReference type="GO" id="GO:0016787">
    <property type="term" value="F:hydrolase activity"/>
    <property type="evidence" value="ECO:0007669"/>
    <property type="project" value="UniProtKB-KW"/>
</dbReference>
<sequence length="284" mass="29994">MTGPVRPRVVATDLDGTLLRSDGTVSDRTRRVLAALDDAGTQVVFVTARPPRWLAEVGRLVGGHGVIICLGGACVYDVGTRQVVESRGFALPALRDVVRDLRAAVPGVALAVEQVDGPVFDSTFRHEEDMPDSWRGPVERALDSPVAKLLARTDALGQDEFFEQVLDVVGDRALLAFSGAAGLAELLPPDVTKAGALAAWSSSHDIGADEVWAFGDMPNDLPMLTWAGTSYAVANAHPEVLAAATHVTASNDEDGVAVALERLLDGSFPRRGAAPSTPTERQGR</sequence>
<dbReference type="Gene3D" id="3.30.1240.10">
    <property type="match status" value="1"/>
</dbReference>
<dbReference type="Gene3D" id="3.40.50.1000">
    <property type="entry name" value="HAD superfamily/HAD-like"/>
    <property type="match status" value="1"/>
</dbReference>
<name>A0ABS2LD75_9CELL</name>
<comment type="caution">
    <text evidence="1">The sequence shown here is derived from an EMBL/GenBank/DDBJ whole genome shotgun (WGS) entry which is preliminary data.</text>
</comment>
<dbReference type="PANTHER" id="PTHR10000">
    <property type="entry name" value="PHOSPHOSERINE PHOSPHATASE"/>
    <property type="match status" value="1"/>
</dbReference>
<protein>
    <submittedName>
        <fullName evidence="1">HAD superfamily hydrolase (TIGR01484 family)</fullName>
    </submittedName>
</protein>
<organism evidence="1 2">
    <name type="scientific">Oerskovia jenensis</name>
    <dbReference type="NCBI Taxonomy" id="162169"/>
    <lineage>
        <taxon>Bacteria</taxon>
        <taxon>Bacillati</taxon>
        <taxon>Actinomycetota</taxon>
        <taxon>Actinomycetes</taxon>
        <taxon>Micrococcales</taxon>
        <taxon>Cellulomonadaceae</taxon>
        <taxon>Oerskovia</taxon>
    </lineage>
</organism>
<dbReference type="InterPro" id="IPR023214">
    <property type="entry name" value="HAD_sf"/>
</dbReference>
<dbReference type="SUPFAM" id="SSF56784">
    <property type="entry name" value="HAD-like"/>
    <property type="match status" value="1"/>
</dbReference>
<accession>A0ABS2LD75</accession>
<dbReference type="RefSeq" id="WP_205306450.1">
    <property type="nucleotide sequence ID" value="NZ_BAAAVF010000019.1"/>
</dbReference>